<dbReference type="SUPFAM" id="SSF57095">
    <property type="entry name" value="Scorpion toxin-like"/>
    <property type="match status" value="1"/>
</dbReference>
<reference evidence="2" key="1">
    <citation type="submission" date="2020-05" db="EMBL/GenBank/DDBJ databases">
        <title>WGS assembly of Panicum virgatum.</title>
        <authorList>
            <person name="Lovell J.T."/>
            <person name="Jenkins J."/>
            <person name="Shu S."/>
            <person name="Juenger T.E."/>
            <person name="Schmutz J."/>
        </authorList>
    </citation>
    <scope>NUCLEOTIDE SEQUENCE</scope>
    <source>
        <strain evidence="2">AP13</strain>
    </source>
</reference>
<sequence>MAPSANNSNGVFAVVILLLVIMAAGDGIHAESASAGDDDHLSGNYEGVCVGLNNDDDCGHVCVDESSDNVGGHYLLLQCWCQSRCTTETVAAASAPTRQ</sequence>
<dbReference type="Proteomes" id="UP000823388">
    <property type="component" value="Chromosome 4N"/>
</dbReference>
<evidence type="ECO:0000256" key="1">
    <source>
        <dbReference type="SAM" id="SignalP"/>
    </source>
</evidence>
<keyword evidence="1" id="KW-0732">Signal</keyword>
<protein>
    <recommendedName>
        <fullName evidence="4">Knottin scorpion toxin-like domain-containing protein</fullName>
    </recommendedName>
</protein>
<dbReference type="InterPro" id="IPR036574">
    <property type="entry name" value="Scorpion_toxin-like_sf"/>
</dbReference>
<comment type="caution">
    <text evidence="2">The sequence shown here is derived from an EMBL/GenBank/DDBJ whole genome shotgun (WGS) entry which is preliminary data.</text>
</comment>
<name>A0A8T0T959_PANVG</name>
<accession>A0A8T0T959</accession>
<dbReference type="Gene3D" id="3.30.30.10">
    <property type="entry name" value="Knottin, scorpion toxin-like"/>
    <property type="match status" value="1"/>
</dbReference>
<organism evidence="2 3">
    <name type="scientific">Panicum virgatum</name>
    <name type="common">Blackwell switchgrass</name>
    <dbReference type="NCBI Taxonomy" id="38727"/>
    <lineage>
        <taxon>Eukaryota</taxon>
        <taxon>Viridiplantae</taxon>
        <taxon>Streptophyta</taxon>
        <taxon>Embryophyta</taxon>
        <taxon>Tracheophyta</taxon>
        <taxon>Spermatophyta</taxon>
        <taxon>Magnoliopsida</taxon>
        <taxon>Liliopsida</taxon>
        <taxon>Poales</taxon>
        <taxon>Poaceae</taxon>
        <taxon>PACMAD clade</taxon>
        <taxon>Panicoideae</taxon>
        <taxon>Panicodae</taxon>
        <taxon>Paniceae</taxon>
        <taxon>Panicinae</taxon>
        <taxon>Panicum</taxon>
        <taxon>Panicum sect. Hiantes</taxon>
    </lineage>
</organism>
<evidence type="ECO:0000313" key="2">
    <source>
        <dbReference type="EMBL" id="KAG2606827.1"/>
    </source>
</evidence>
<feature type="chain" id="PRO_5035909031" description="Knottin scorpion toxin-like domain-containing protein" evidence="1">
    <location>
        <begin position="26"/>
        <end position="99"/>
    </location>
</feature>
<dbReference type="EMBL" id="CM029044">
    <property type="protein sequence ID" value="KAG2606827.1"/>
    <property type="molecule type" value="Genomic_DNA"/>
</dbReference>
<keyword evidence="3" id="KW-1185">Reference proteome</keyword>
<dbReference type="AlphaFoldDB" id="A0A8T0T959"/>
<gene>
    <name evidence="2" type="ORF">PVAP13_4NG163200</name>
</gene>
<proteinExistence type="predicted"/>
<feature type="signal peptide" evidence="1">
    <location>
        <begin position="1"/>
        <end position="25"/>
    </location>
</feature>
<evidence type="ECO:0008006" key="4">
    <source>
        <dbReference type="Google" id="ProtNLM"/>
    </source>
</evidence>
<evidence type="ECO:0000313" key="3">
    <source>
        <dbReference type="Proteomes" id="UP000823388"/>
    </source>
</evidence>